<evidence type="ECO:0000313" key="3">
    <source>
        <dbReference type="Proteomes" id="UP000504603"/>
    </source>
</evidence>
<name>A0A6J1CVP3_MOMCH</name>
<gene>
    <name evidence="4" type="primary">LOC111014818</name>
</gene>
<organism evidence="3 4">
    <name type="scientific">Momordica charantia</name>
    <name type="common">Bitter gourd</name>
    <name type="synonym">Balsam pear</name>
    <dbReference type="NCBI Taxonomy" id="3673"/>
    <lineage>
        <taxon>Eukaryota</taxon>
        <taxon>Viridiplantae</taxon>
        <taxon>Streptophyta</taxon>
        <taxon>Embryophyta</taxon>
        <taxon>Tracheophyta</taxon>
        <taxon>Spermatophyta</taxon>
        <taxon>Magnoliopsida</taxon>
        <taxon>eudicotyledons</taxon>
        <taxon>Gunneridae</taxon>
        <taxon>Pentapetalae</taxon>
        <taxon>rosids</taxon>
        <taxon>fabids</taxon>
        <taxon>Cucurbitales</taxon>
        <taxon>Cucurbitaceae</taxon>
        <taxon>Momordiceae</taxon>
        <taxon>Momordica</taxon>
    </lineage>
</organism>
<dbReference type="InterPro" id="IPR005513">
    <property type="entry name" value="LEA_1"/>
</dbReference>
<dbReference type="Proteomes" id="UP000504603">
    <property type="component" value="Unplaced"/>
</dbReference>
<accession>A0A6J1CVP3</accession>
<reference evidence="4" key="1">
    <citation type="submission" date="2025-08" db="UniProtKB">
        <authorList>
            <consortium name="RefSeq"/>
        </authorList>
    </citation>
    <scope>IDENTIFICATION</scope>
    <source>
        <strain evidence="4">OHB3-1</strain>
    </source>
</reference>
<dbReference type="RefSeq" id="XP_022145338.1">
    <property type="nucleotide sequence ID" value="XM_022289646.1"/>
</dbReference>
<dbReference type="GO" id="GO:0009793">
    <property type="term" value="P:embryo development ending in seed dormancy"/>
    <property type="evidence" value="ECO:0007669"/>
    <property type="project" value="InterPro"/>
</dbReference>
<evidence type="ECO:0000256" key="2">
    <source>
        <dbReference type="SAM" id="MobiDB-lite"/>
    </source>
</evidence>
<evidence type="ECO:0000313" key="4">
    <source>
        <dbReference type="RefSeq" id="XP_022145338.1"/>
    </source>
</evidence>
<dbReference type="PANTHER" id="PTHR33493:SF6">
    <property type="entry name" value="LATE EMBRYOGENESIS ABUNDANT PROTEIN 6"/>
    <property type="match status" value="1"/>
</dbReference>
<feature type="compositionally biased region" description="Basic and acidic residues" evidence="2">
    <location>
        <begin position="29"/>
        <end position="64"/>
    </location>
</feature>
<evidence type="ECO:0000256" key="1">
    <source>
        <dbReference type="ARBA" id="ARBA00010975"/>
    </source>
</evidence>
<keyword evidence="3" id="KW-1185">Reference proteome</keyword>
<feature type="region of interest" description="Disordered" evidence="2">
    <location>
        <begin position="29"/>
        <end position="90"/>
    </location>
</feature>
<dbReference type="KEGG" id="mcha:111014818"/>
<proteinExistence type="inferred from homology"/>
<dbReference type="AlphaFoldDB" id="A0A6J1CVP3"/>
<sequence length="118" mass="12906">MQSAMEKLSNMGSVAKQKLTICRAKLDEKVKKSTAKTAEEKRIVKERRKAREAEAKRELHEAKARHAAQKLSSRKHSHVHGGHAPLPVEGGAATHLAGANVPAYPLPSQGYRPAGHKF</sequence>
<dbReference type="Pfam" id="PF03760">
    <property type="entry name" value="LEA_1"/>
    <property type="match status" value="1"/>
</dbReference>
<dbReference type="GeneID" id="111014818"/>
<feature type="compositionally biased region" description="Basic residues" evidence="2">
    <location>
        <begin position="65"/>
        <end position="81"/>
    </location>
</feature>
<dbReference type="PANTHER" id="PTHR33493">
    <property type="entry name" value="LATE EMBRYOGENESIS ABUNDANT PROTEIN 6-RELATED"/>
    <property type="match status" value="1"/>
</dbReference>
<comment type="similarity">
    <text evidence="1">Belongs to the LEA type 1 family.</text>
</comment>
<dbReference type="OrthoDB" id="695393at2759"/>
<protein>
    <submittedName>
        <fullName evidence="4">Late embryogenesis abundant protein 18</fullName>
    </submittedName>
</protein>